<reference evidence="1" key="2">
    <citation type="journal article" date="2020" name="Nat. Commun.">
        <title>Large-scale genome sequencing of mycorrhizal fungi provides insights into the early evolution of symbiotic traits.</title>
        <authorList>
            <person name="Miyauchi S."/>
            <person name="Kiss E."/>
            <person name="Kuo A."/>
            <person name="Drula E."/>
            <person name="Kohler A."/>
            <person name="Sanchez-Garcia M."/>
            <person name="Morin E."/>
            <person name="Andreopoulos B."/>
            <person name="Barry K.W."/>
            <person name="Bonito G."/>
            <person name="Buee M."/>
            <person name="Carver A."/>
            <person name="Chen C."/>
            <person name="Cichocki N."/>
            <person name="Clum A."/>
            <person name="Culley D."/>
            <person name="Crous P.W."/>
            <person name="Fauchery L."/>
            <person name="Girlanda M."/>
            <person name="Hayes R.D."/>
            <person name="Keri Z."/>
            <person name="LaButti K."/>
            <person name="Lipzen A."/>
            <person name="Lombard V."/>
            <person name="Magnuson J."/>
            <person name="Maillard F."/>
            <person name="Murat C."/>
            <person name="Nolan M."/>
            <person name="Ohm R.A."/>
            <person name="Pangilinan J."/>
            <person name="Pereira M.F."/>
            <person name="Perotto S."/>
            <person name="Peter M."/>
            <person name="Pfister S."/>
            <person name="Riley R."/>
            <person name="Sitrit Y."/>
            <person name="Stielow J.B."/>
            <person name="Szollosi G."/>
            <person name="Zifcakova L."/>
            <person name="Stursova M."/>
            <person name="Spatafora J.W."/>
            <person name="Tedersoo L."/>
            <person name="Vaario L.M."/>
            <person name="Yamada A."/>
            <person name="Yan M."/>
            <person name="Wang P."/>
            <person name="Xu J."/>
            <person name="Bruns T."/>
            <person name="Baldrian P."/>
            <person name="Vilgalys R."/>
            <person name="Dunand C."/>
            <person name="Henrissat B."/>
            <person name="Grigoriev I.V."/>
            <person name="Hibbett D."/>
            <person name="Nagy L.G."/>
            <person name="Martin F.M."/>
        </authorList>
    </citation>
    <scope>NUCLEOTIDE SEQUENCE</scope>
    <source>
        <strain evidence="1">P2</strain>
    </source>
</reference>
<evidence type="ECO:0000313" key="2">
    <source>
        <dbReference type="Proteomes" id="UP000886501"/>
    </source>
</evidence>
<comment type="caution">
    <text evidence="1">The sequence shown here is derived from an EMBL/GenBank/DDBJ whole genome shotgun (WGS) entry which is preliminary data.</text>
</comment>
<gene>
    <name evidence="1" type="ORF">BDM02DRAFT_841711</name>
</gene>
<keyword evidence="2" id="KW-1185">Reference proteome</keyword>
<proteinExistence type="predicted"/>
<protein>
    <submittedName>
        <fullName evidence="1">Uncharacterized protein</fullName>
    </submittedName>
</protein>
<accession>A0ACB6Z5B8</accession>
<name>A0ACB6Z5B8_THEGA</name>
<dbReference type="Proteomes" id="UP000886501">
    <property type="component" value="Unassembled WGS sequence"/>
</dbReference>
<evidence type="ECO:0000313" key="1">
    <source>
        <dbReference type="EMBL" id="KAF9644841.1"/>
    </source>
</evidence>
<dbReference type="EMBL" id="MU118117">
    <property type="protein sequence ID" value="KAF9644841.1"/>
    <property type="molecule type" value="Genomic_DNA"/>
</dbReference>
<reference evidence="1" key="1">
    <citation type="submission" date="2019-10" db="EMBL/GenBank/DDBJ databases">
        <authorList>
            <consortium name="DOE Joint Genome Institute"/>
            <person name="Kuo A."/>
            <person name="Miyauchi S."/>
            <person name="Kiss E."/>
            <person name="Drula E."/>
            <person name="Kohler A."/>
            <person name="Sanchez-Garcia M."/>
            <person name="Andreopoulos B."/>
            <person name="Barry K.W."/>
            <person name="Bonito G."/>
            <person name="Buee M."/>
            <person name="Carver A."/>
            <person name="Chen C."/>
            <person name="Cichocki N."/>
            <person name="Clum A."/>
            <person name="Culley D."/>
            <person name="Crous P.W."/>
            <person name="Fauchery L."/>
            <person name="Girlanda M."/>
            <person name="Hayes R."/>
            <person name="Keri Z."/>
            <person name="Labutti K."/>
            <person name="Lipzen A."/>
            <person name="Lombard V."/>
            <person name="Magnuson J."/>
            <person name="Maillard F."/>
            <person name="Morin E."/>
            <person name="Murat C."/>
            <person name="Nolan M."/>
            <person name="Ohm R."/>
            <person name="Pangilinan J."/>
            <person name="Pereira M."/>
            <person name="Perotto S."/>
            <person name="Peter M."/>
            <person name="Riley R."/>
            <person name="Sitrit Y."/>
            <person name="Stielow B."/>
            <person name="Szollosi G."/>
            <person name="Zifcakova L."/>
            <person name="Stursova M."/>
            <person name="Spatafora J.W."/>
            <person name="Tedersoo L."/>
            <person name="Vaario L.-M."/>
            <person name="Yamada A."/>
            <person name="Yan M."/>
            <person name="Wang P."/>
            <person name="Xu J."/>
            <person name="Bruns T."/>
            <person name="Baldrian P."/>
            <person name="Vilgalys R."/>
            <person name="Henrissat B."/>
            <person name="Grigoriev I.V."/>
            <person name="Hibbett D."/>
            <person name="Nagy L.G."/>
            <person name="Martin F.M."/>
        </authorList>
    </citation>
    <scope>NUCLEOTIDE SEQUENCE</scope>
    <source>
        <strain evidence="1">P2</strain>
    </source>
</reference>
<sequence length="70" mass="7500">MKIFSQATAFFLVVCAIQVAALPALADIDKRGDIIQGGPGDIMARDPAPYLCGRNMEARSDSHTNLADCF</sequence>
<organism evidence="1 2">
    <name type="scientific">Thelephora ganbajun</name>
    <name type="common">Ganba fungus</name>
    <dbReference type="NCBI Taxonomy" id="370292"/>
    <lineage>
        <taxon>Eukaryota</taxon>
        <taxon>Fungi</taxon>
        <taxon>Dikarya</taxon>
        <taxon>Basidiomycota</taxon>
        <taxon>Agaricomycotina</taxon>
        <taxon>Agaricomycetes</taxon>
        <taxon>Thelephorales</taxon>
        <taxon>Thelephoraceae</taxon>
        <taxon>Thelephora</taxon>
    </lineage>
</organism>